<dbReference type="EMBL" id="KN847495">
    <property type="protein sequence ID" value="KIW15954.1"/>
    <property type="molecule type" value="Genomic_DNA"/>
</dbReference>
<dbReference type="HOGENOM" id="CLU_1602739_0_0_1"/>
<dbReference type="Proteomes" id="UP000053328">
    <property type="component" value="Unassembled WGS sequence"/>
</dbReference>
<dbReference type="OrthoDB" id="10263291at2759"/>
<dbReference type="RefSeq" id="XP_016236170.1">
    <property type="nucleotide sequence ID" value="XM_016380343.1"/>
</dbReference>
<accession>A0A0D2BXE8</accession>
<organism evidence="2 3">
    <name type="scientific">Exophiala spinifera</name>
    <dbReference type="NCBI Taxonomy" id="91928"/>
    <lineage>
        <taxon>Eukaryota</taxon>
        <taxon>Fungi</taxon>
        <taxon>Dikarya</taxon>
        <taxon>Ascomycota</taxon>
        <taxon>Pezizomycotina</taxon>
        <taxon>Eurotiomycetes</taxon>
        <taxon>Chaetothyriomycetidae</taxon>
        <taxon>Chaetothyriales</taxon>
        <taxon>Herpotrichiellaceae</taxon>
        <taxon>Exophiala</taxon>
    </lineage>
</organism>
<evidence type="ECO:0000313" key="3">
    <source>
        <dbReference type="Proteomes" id="UP000053328"/>
    </source>
</evidence>
<sequence length="166" mass="18623">MGYHRSNYRPLQQHRTDSSHVYGLNRPESTLCVWDYRPRGTVLLSEKIKSVEGADVVIIGCKPDMLAAILQGMCKSMKEALAEKLLVSVCAGVPVEQMGRVIYSDECPADPPKNASLENVWRWVAWEKINPLFIVEAEHQTDGNMSRKIDLNFTSESSHISHSPAL</sequence>
<evidence type="ECO:0000259" key="1">
    <source>
        <dbReference type="Pfam" id="PF03807"/>
    </source>
</evidence>
<dbReference type="VEuPathDB" id="FungiDB:PV08_06004"/>
<keyword evidence="3" id="KW-1185">Reference proteome</keyword>
<proteinExistence type="predicted"/>
<gene>
    <name evidence="2" type="ORF">PV08_06004</name>
</gene>
<reference evidence="2 3" key="1">
    <citation type="submission" date="2015-01" db="EMBL/GenBank/DDBJ databases">
        <title>The Genome Sequence of Exophiala spinifera CBS89968.</title>
        <authorList>
            <consortium name="The Broad Institute Genomics Platform"/>
            <person name="Cuomo C."/>
            <person name="de Hoog S."/>
            <person name="Gorbushina A."/>
            <person name="Stielow B."/>
            <person name="Teixiera M."/>
            <person name="Abouelleil A."/>
            <person name="Chapman S.B."/>
            <person name="Priest M."/>
            <person name="Young S.K."/>
            <person name="Wortman J."/>
            <person name="Nusbaum C."/>
            <person name="Birren B."/>
        </authorList>
    </citation>
    <scope>NUCLEOTIDE SEQUENCE [LARGE SCALE GENOMIC DNA]</scope>
    <source>
        <strain evidence="2 3">CBS 89968</strain>
    </source>
</reference>
<dbReference type="AlphaFoldDB" id="A0A0D2BXE8"/>
<dbReference type="Pfam" id="PF03807">
    <property type="entry name" value="F420_oxidored"/>
    <property type="match status" value="1"/>
</dbReference>
<name>A0A0D2BXE8_9EURO</name>
<feature type="domain" description="Pyrroline-5-carboxylate reductase catalytic N-terminal" evidence="1">
    <location>
        <begin position="42"/>
        <end position="92"/>
    </location>
</feature>
<dbReference type="GeneID" id="27333087"/>
<protein>
    <recommendedName>
        <fullName evidence="1">Pyrroline-5-carboxylate reductase catalytic N-terminal domain-containing protein</fullName>
    </recommendedName>
</protein>
<evidence type="ECO:0000313" key="2">
    <source>
        <dbReference type="EMBL" id="KIW15954.1"/>
    </source>
</evidence>
<dbReference type="Gene3D" id="3.40.50.720">
    <property type="entry name" value="NAD(P)-binding Rossmann-like Domain"/>
    <property type="match status" value="1"/>
</dbReference>
<dbReference type="STRING" id="91928.A0A0D2BXE8"/>
<dbReference type="InterPro" id="IPR028939">
    <property type="entry name" value="P5C_Rdtase_cat_N"/>
</dbReference>